<dbReference type="InterPro" id="IPR006558">
    <property type="entry name" value="LamG-like"/>
</dbReference>
<keyword evidence="4" id="KW-0430">Lectin</keyword>
<sequence length="196" mass="22039">MARYRFEGDLTDTTGDYDLSGSDVTYDSGPEGSQGAFWPGFASADITPIADDEPLTFCYWIQDDGTSSTWDDDLIWKITSENGDQVGTFCTTDGEVFLFTAGDNTMNESETDVLDGQWHHVAFVYEQSEDRMRLYLDGSEEYDIEYTDDLTGMDTTVLMFGNNGSDGWKEYDGGVDDYRFYRRALSAAEISDIAER</sequence>
<gene>
    <name evidence="4" type="ORF">SAMN04487946_101152</name>
</gene>
<dbReference type="SUPFAM" id="SSF49899">
    <property type="entry name" value="Concanavalin A-like lectins/glucanases"/>
    <property type="match status" value="1"/>
</dbReference>
<evidence type="ECO:0000313" key="5">
    <source>
        <dbReference type="Proteomes" id="UP000199170"/>
    </source>
</evidence>
<keyword evidence="1" id="KW-0732">Signal</keyword>
<reference evidence="5" key="1">
    <citation type="submission" date="2016-10" db="EMBL/GenBank/DDBJ databases">
        <authorList>
            <person name="Varghese N."/>
            <person name="Submissions S."/>
        </authorList>
    </citation>
    <scope>NUCLEOTIDE SEQUENCE [LARGE SCALE GENOMIC DNA]</scope>
    <source>
        <strain evidence="5">CGMCC 1.10118</strain>
    </source>
</reference>
<evidence type="ECO:0000259" key="3">
    <source>
        <dbReference type="SMART" id="SM00560"/>
    </source>
</evidence>
<dbReference type="Proteomes" id="UP000199170">
    <property type="component" value="Unassembled WGS sequence"/>
</dbReference>
<dbReference type="Pfam" id="PF13385">
    <property type="entry name" value="Laminin_G_3"/>
    <property type="match status" value="1"/>
</dbReference>
<name>A0A1H3CR05_9EURY</name>
<proteinExistence type="predicted"/>
<accession>A0A1H3CR05</accession>
<dbReference type="GO" id="GO:0030246">
    <property type="term" value="F:carbohydrate binding"/>
    <property type="evidence" value="ECO:0007669"/>
    <property type="project" value="UniProtKB-KW"/>
</dbReference>
<dbReference type="EMBL" id="FNPB01000001">
    <property type="protein sequence ID" value="SDX56573.1"/>
    <property type="molecule type" value="Genomic_DNA"/>
</dbReference>
<evidence type="ECO:0000313" key="4">
    <source>
        <dbReference type="EMBL" id="SDX56573.1"/>
    </source>
</evidence>
<keyword evidence="5" id="KW-1185">Reference proteome</keyword>
<dbReference type="AlphaFoldDB" id="A0A1H3CR05"/>
<keyword evidence="2" id="KW-1015">Disulfide bond</keyword>
<dbReference type="Gene3D" id="2.60.120.200">
    <property type="match status" value="1"/>
</dbReference>
<feature type="domain" description="LamG-like jellyroll fold" evidence="3">
    <location>
        <begin position="63"/>
        <end position="188"/>
    </location>
</feature>
<evidence type="ECO:0000256" key="2">
    <source>
        <dbReference type="ARBA" id="ARBA00023157"/>
    </source>
</evidence>
<dbReference type="RefSeq" id="WP_089764062.1">
    <property type="nucleotide sequence ID" value="NZ_FNPB01000001.1"/>
</dbReference>
<protein>
    <submittedName>
        <fullName evidence="4">Concanavalin A-like lectin/glucanases superfamily protein</fullName>
    </submittedName>
</protein>
<evidence type="ECO:0000256" key="1">
    <source>
        <dbReference type="ARBA" id="ARBA00022729"/>
    </source>
</evidence>
<dbReference type="SMART" id="SM00560">
    <property type="entry name" value="LamGL"/>
    <property type="match status" value="1"/>
</dbReference>
<organism evidence="4 5">
    <name type="scientific">Halobellus clavatus</name>
    <dbReference type="NCBI Taxonomy" id="660517"/>
    <lineage>
        <taxon>Archaea</taxon>
        <taxon>Methanobacteriati</taxon>
        <taxon>Methanobacteriota</taxon>
        <taxon>Stenosarchaea group</taxon>
        <taxon>Halobacteria</taxon>
        <taxon>Halobacteriales</taxon>
        <taxon>Haloferacaceae</taxon>
        <taxon>Halobellus</taxon>
    </lineage>
</organism>
<dbReference type="InterPro" id="IPR013320">
    <property type="entry name" value="ConA-like_dom_sf"/>
</dbReference>
<dbReference type="OrthoDB" id="11410at2157"/>